<protein>
    <submittedName>
        <fullName evidence="1">Uncharacterized protein</fullName>
    </submittedName>
</protein>
<accession>A0A0G4HGN1</accession>
<evidence type="ECO:0000313" key="1">
    <source>
        <dbReference type="EMBL" id="CEM43097.1"/>
    </source>
</evidence>
<name>A0A0G4HGN1_9ALVE</name>
<dbReference type="AlphaFoldDB" id="A0A0G4HGN1"/>
<sequence>MKPSEGFCGLEEPAEPLPDFAKADMAVRPVGSEQDLWLPVQVKSTTRQAMRGNGIHWYFQKAGSYPSMVVVCVFHQESVLNPRTPLRECQSQLEFLKKTPKVWVFPGSHTSHLKSSLGVTRGGRHDREEFRCSFGRGEDSENAMLLGHKLLSFYKQSASGGGSSVKGVCLQSFKELKSQVSSTVETEEKTIRWFQTVFDVLGLEILKAPCWTLPYDRVGRLYIGDSSREIKLQIKTAYWKRWTASGPMAYVDCNRNTGVRVRQPYAARDFDFLFVGPPFNTSRLVQLHQENDKEREKRPEMMQDAVRTPYCFYMFCDSDLQRLEIVSSEVTLGKMGFELDFSDTPHCKHRSKPHQYLPWRYTMSATSLERAAQYFASQTSQRFMSSVAHRGLCTAARKRDNRSAADRMEVEHAAKRLIIQAIGPTPSFCGLEEPAIPLPHSAKADMALRPFGSKKDLWLPLQVKSTRMNRFEKRKTTTLCWDFGSVGGYDGMLVLCVSLNGGRYRRKEGMGVGDLGGSPRAWVFAGRQLTHLRKLRISAGGKHDTESSRCKFEESMDDTDATLVADCLLSAYKEAEASHQHTANGVCLRPLDYLRKQVSQEVQTEMETLSWFKEFLFSVAGAETKDVLCPTLPHDILVDFPPSNPDSEESTPLRIQLKTAYWSRGGRWGPVAHVNSYRRLSCRAYVPYTCGDFDIFLVGPPRNAERFLALKQVQKKELCADLPANPSIIPPFFYMFSSSDMQRLGLVSSEEQTQSGKPGFNLDFLLNRRHSTGSRTARLLHWRYDLSQESLDNAAQLLKQWQSTL</sequence>
<dbReference type="VEuPathDB" id="CryptoDB:Cvel_6747"/>
<reference evidence="1" key="1">
    <citation type="submission" date="2014-11" db="EMBL/GenBank/DDBJ databases">
        <authorList>
            <person name="Otto D Thomas"/>
            <person name="Naeem Raeece"/>
        </authorList>
    </citation>
    <scope>NUCLEOTIDE SEQUENCE</scope>
</reference>
<dbReference type="PhylomeDB" id="A0A0G4HGN1"/>
<proteinExistence type="predicted"/>
<dbReference type="EMBL" id="CDMZ01002608">
    <property type="protein sequence ID" value="CEM43097.1"/>
    <property type="molecule type" value="Genomic_DNA"/>
</dbReference>
<organism evidence="1">
    <name type="scientific">Chromera velia CCMP2878</name>
    <dbReference type="NCBI Taxonomy" id="1169474"/>
    <lineage>
        <taxon>Eukaryota</taxon>
        <taxon>Sar</taxon>
        <taxon>Alveolata</taxon>
        <taxon>Colpodellida</taxon>
        <taxon>Chromeraceae</taxon>
        <taxon>Chromera</taxon>
    </lineage>
</organism>
<gene>
    <name evidence="1" type="ORF">Cvel_6747</name>
</gene>